<keyword evidence="2" id="KW-1185">Reference proteome</keyword>
<reference evidence="1 2" key="1">
    <citation type="submission" date="2017-05" db="EMBL/GenBank/DDBJ databases">
        <title>The Genome Sequence of Tsuchiyaea wingfieldii DSM 27421.</title>
        <authorList>
            <person name="Cuomo C."/>
            <person name="Passer A."/>
            <person name="Billmyre B."/>
            <person name="Heitman J."/>
        </authorList>
    </citation>
    <scope>NUCLEOTIDE SEQUENCE [LARGE SCALE GENOMIC DNA]</scope>
    <source>
        <strain evidence="1 2">DSM 27421</strain>
    </source>
</reference>
<comment type="caution">
    <text evidence="1">The sequence shown here is derived from an EMBL/GenBank/DDBJ whole genome shotgun (WGS) entry which is preliminary data.</text>
</comment>
<protein>
    <submittedName>
        <fullName evidence="1">Uncharacterized protein</fullName>
    </submittedName>
</protein>
<dbReference type="Proteomes" id="UP000322245">
    <property type="component" value="Unassembled WGS sequence"/>
</dbReference>
<dbReference type="EMBL" id="NIDF01000104">
    <property type="protein sequence ID" value="TYJ53039.1"/>
    <property type="molecule type" value="Genomic_DNA"/>
</dbReference>
<dbReference type="AlphaFoldDB" id="A0A5D3AS30"/>
<accession>A0A5D3AS30</accession>
<gene>
    <name evidence="1" type="ORF">B9479_006316</name>
</gene>
<name>A0A5D3AS30_9TREE</name>
<evidence type="ECO:0000313" key="2">
    <source>
        <dbReference type="Proteomes" id="UP000322245"/>
    </source>
</evidence>
<feature type="non-terminal residue" evidence="1">
    <location>
        <position position="111"/>
    </location>
</feature>
<evidence type="ECO:0000313" key="1">
    <source>
        <dbReference type="EMBL" id="TYJ53039.1"/>
    </source>
</evidence>
<organism evidence="1 2">
    <name type="scientific">Cryptococcus floricola</name>
    <dbReference type="NCBI Taxonomy" id="2591691"/>
    <lineage>
        <taxon>Eukaryota</taxon>
        <taxon>Fungi</taxon>
        <taxon>Dikarya</taxon>
        <taxon>Basidiomycota</taxon>
        <taxon>Agaricomycotina</taxon>
        <taxon>Tremellomycetes</taxon>
        <taxon>Tremellales</taxon>
        <taxon>Cryptococcaceae</taxon>
        <taxon>Cryptococcus</taxon>
    </lineage>
</organism>
<proteinExistence type="predicted"/>
<sequence>MGDFVLSKLLWSYKHLKAERAKRAGNVDLPECSTHNKITHPQLPISNLEVEAISNQLTSTTAELVKEFQAKVREAQFVAIRDTASFFEGKNFEFAQAALGLDQQLRALIVR</sequence>